<feature type="transmembrane region" description="Helical" evidence="1">
    <location>
        <begin position="48"/>
        <end position="74"/>
    </location>
</feature>
<protein>
    <submittedName>
        <fullName evidence="2">DUF6463 family protein</fullName>
    </submittedName>
</protein>
<keyword evidence="1" id="KW-0472">Membrane</keyword>
<accession>A0ABV8U248</accession>
<organism evidence="2 3">
    <name type="scientific">Salininema proteolyticum</name>
    <dbReference type="NCBI Taxonomy" id="1607685"/>
    <lineage>
        <taxon>Bacteria</taxon>
        <taxon>Bacillati</taxon>
        <taxon>Actinomycetota</taxon>
        <taxon>Actinomycetes</taxon>
        <taxon>Glycomycetales</taxon>
        <taxon>Glycomycetaceae</taxon>
        <taxon>Salininema</taxon>
    </lineage>
</organism>
<evidence type="ECO:0000256" key="1">
    <source>
        <dbReference type="SAM" id="Phobius"/>
    </source>
</evidence>
<comment type="caution">
    <text evidence="2">The sequence shown here is derived from an EMBL/GenBank/DDBJ whole genome shotgun (WGS) entry which is preliminary data.</text>
</comment>
<dbReference type="RefSeq" id="WP_380623237.1">
    <property type="nucleotide sequence ID" value="NZ_JBHSDK010000023.1"/>
</dbReference>
<dbReference type="InterPro" id="IPR045590">
    <property type="entry name" value="DUF6463"/>
</dbReference>
<dbReference type="EMBL" id="JBHSDK010000023">
    <property type="protein sequence ID" value="MFC4336865.1"/>
    <property type="molecule type" value="Genomic_DNA"/>
</dbReference>
<reference evidence="3" key="1">
    <citation type="journal article" date="2019" name="Int. J. Syst. Evol. Microbiol.">
        <title>The Global Catalogue of Microorganisms (GCM) 10K type strain sequencing project: providing services to taxonomists for standard genome sequencing and annotation.</title>
        <authorList>
            <consortium name="The Broad Institute Genomics Platform"/>
            <consortium name="The Broad Institute Genome Sequencing Center for Infectious Disease"/>
            <person name="Wu L."/>
            <person name="Ma J."/>
        </authorList>
    </citation>
    <scope>NUCLEOTIDE SEQUENCE [LARGE SCALE GENOMIC DNA]</scope>
    <source>
        <strain evidence="3">IBRC-M 10908</strain>
    </source>
</reference>
<feature type="transmembrane region" description="Helical" evidence="1">
    <location>
        <begin position="86"/>
        <end position="119"/>
    </location>
</feature>
<dbReference type="Pfam" id="PF20064">
    <property type="entry name" value="DUF6463"/>
    <property type="match status" value="1"/>
</dbReference>
<keyword evidence="1" id="KW-0812">Transmembrane</keyword>
<keyword evidence="1" id="KW-1133">Transmembrane helix</keyword>
<sequence length="127" mass="13590">MIAWSGRILVFLGLLHLVAIGVLSTEHYGEWFSGALWMLPKEDFISPAGAAGAFWILPGSFAVPLFLLGLMLMAAPKQGMRVPASIGWFLGVWAVLGAAILFPTPMILVLAPAVMIVVASNRKAQTE</sequence>
<evidence type="ECO:0000313" key="2">
    <source>
        <dbReference type="EMBL" id="MFC4336865.1"/>
    </source>
</evidence>
<evidence type="ECO:0000313" key="3">
    <source>
        <dbReference type="Proteomes" id="UP001595823"/>
    </source>
</evidence>
<keyword evidence="3" id="KW-1185">Reference proteome</keyword>
<dbReference type="Proteomes" id="UP001595823">
    <property type="component" value="Unassembled WGS sequence"/>
</dbReference>
<proteinExistence type="predicted"/>
<gene>
    <name evidence="2" type="ORF">ACFPET_16815</name>
</gene>
<name>A0ABV8U248_9ACTN</name>